<evidence type="ECO:0000313" key="4">
    <source>
        <dbReference type="Proteomes" id="UP001363151"/>
    </source>
</evidence>
<feature type="region of interest" description="Disordered" evidence="1">
    <location>
        <begin position="321"/>
        <end position="357"/>
    </location>
</feature>
<evidence type="ECO:0000256" key="2">
    <source>
        <dbReference type="SAM" id="Phobius"/>
    </source>
</evidence>
<feature type="region of interest" description="Disordered" evidence="1">
    <location>
        <begin position="181"/>
        <end position="201"/>
    </location>
</feature>
<evidence type="ECO:0000313" key="3">
    <source>
        <dbReference type="EMBL" id="KAK7233349.1"/>
    </source>
</evidence>
<comment type="caution">
    <text evidence="3">The sequence shown here is derived from an EMBL/GenBank/DDBJ whole genome shotgun (WGS) entry which is preliminary data.</text>
</comment>
<evidence type="ECO:0000256" key="1">
    <source>
        <dbReference type="SAM" id="MobiDB-lite"/>
    </source>
</evidence>
<keyword evidence="2" id="KW-0472">Membrane</keyword>
<feature type="region of interest" description="Disordered" evidence="1">
    <location>
        <begin position="1"/>
        <end position="84"/>
    </location>
</feature>
<name>A0ABR1FM69_AURAN</name>
<feature type="compositionally biased region" description="Basic residues" evidence="1">
    <location>
        <begin position="326"/>
        <end position="357"/>
    </location>
</feature>
<dbReference type="Proteomes" id="UP001363151">
    <property type="component" value="Unassembled WGS sequence"/>
</dbReference>
<organism evidence="3 4">
    <name type="scientific">Aureococcus anophagefferens</name>
    <name type="common">Harmful bloom alga</name>
    <dbReference type="NCBI Taxonomy" id="44056"/>
    <lineage>
        <taxon>Eukaryota</taxon>
        <taxon>Sar</taxon>
        <taxon>Stramenopiles</taxon>
        <taxon>Ochrophyta</taxon>
        <taxon>Pelagophyceae</taxon>
        <taxon>Pelagomonadales</taxon>
        <taxon>Pelagomonadaceae</taxon>
        <taxon>Aureococcus</taxon>
    </lineage>
</organism>
<feature type="transmembrane region" description="Helical" evidence="2">
    <location>
        <begin position="147"/>
        <end position="166"/>
    </location>
</feature>
<feature type="compositionally biased region" description="Basic and acidic residues" evidence="1">
    <location>
        <begin position="34"/>
        <end position="45"/>
    </location>
</feature>
<sequence length="432" mass="46208">MGSGGDVEAPGDGSSGDEKAPESSDSEDDGSGSAHDEVKEPERRSGKARGAAVNKGKDPNAVAHDGAAGGRGRRRSSASTTEAPRVTVVTEVPDFVAIPVVKFHLRKEAATQAAYQVVIALYVQQAFHGKIGEIQDIKGFVALASDIVFAAFYLGAAATITGAYYCRAPARRVRRAARARARRGAGRRARRPPPPAPAGWDEITRKQRMPYVHPSVFSDGWLSYVPHDVPKVFGSQIPVLCVVMGVFWGITAGARARPGRRAPPPAAPTAPPRLAQAAASRLLPMLFVAFVHGSSEIPPAVLTAYEESTFGSQLALSAHGRDQKLLHKRRARRARPRARARRRAAPPRARSRRRRRGSRADGCAYFYRGPGLAMADAAGIRTMALEICGTTFLSAALLTLASTLRGAASICADVPPSILKEHTRIRLAERRA</sequence>
<reference evidence="3 4" key="1">
    <citation type="submission" date="2024-03" db="EMBL/GenBank/DDBJ databases">
        <title>Aureococcus anophagefferens CCMP1851 and Kratosvirus quantuckense: Draft genome of a second virus-susceptible host strain in the model system.</title>
        <authorList>
            <person name="Chase E."/>
            <person name="Truchon A.R."/>
            <person name="Schepens W."/>
            <person name="Wilhelm S.W."/>
        </authorList>
    </citation>
    <scope>NUCLEOTIDE SEQUENCE [LARGE SCALE GENOMIC DNA]</scope>
    <source>
        <strain evidence="3 4">CCMP1851</strain>
    </source>
</reference>
<accession>A0ABR1FM69</accession>
<gene>
    <name evidence="3" type="ORF">SO694_00108014</name>
</gene>
<feature type="compositionally biased region" description="Basic residues" evidence="1">
    <location>
        <begin position="181"/>
        <end position="191"/>
    </location>
</feature>
<proteinExistence type="predicted"/>
<protein>
    <submittedName>
        <fullName evidence="3">Uncharacterized protein</fullName>
    </submittedName>
</protein>
<keyword evidence="4" id="KW-1185">Reference proteome</keyword>
<keyword evidence="2" id="KW-0812">Transmembrane</keyword>
<dbReference type="EMBL" id="JBBJCI010000361">
    <property type="protein sequence ID" value="KAK7233349.1"/>
    <property type="molecule type" value="Genomic_DNA"/>
</dbReference>
<keyword evidence="2" id="KW-1133">Transmembrane helix</keyword>